<dbReference type="Proteomes" id="UP000197587">
    <property type="component" value="Unassembled WGS sequence"/>
</dbReference>
<feature type="compositionally biased region" description="Basic and acidic residues" evidence="1">
    <location>
        <begin position="28"/>
        <end position="59"/>
    </location>
</feature>
<feature type="region of interest" description="Disordered" evidence="1">
    <location>
        <begin position="1"/>
        <end position="59"/>
    </location>
</feature>
<evidence type="ECO:0000313" key="3">
    <source>
        <dbReference type="Proteomes" id="UP000197587"/>
    </source>
</evidence>
<keyword evidence="3" id="KW-1185">Reference proteome</keyword>
<dbReference type="EMBL" id="JASZ02000008">
    <property type="protein sequence ID" value="OWK98603.1"/>
    <property type="molecule type" value="Genomic_DNA"/>
</dbReference>
<name>A0A246BA81_9FLAO</name>
<gene>
    <name evidence="2" type="ORF">AP75_05515</name>
</gene>
<evidence type="ECO:0000313" key="2">
    <source>
        <dbReference type="EMBL" id="OWK98603.1"/>
    </source>
</evidence>
<dbReference type="RefSeq" id="WP_031503937.1">
    <property type="nucleotide sequence ID" value="NZ_JASZ02000008.1"/>
</dbReference>
<dbReference type="AlphaFoldDB" id="A0A246BA81"/>
<evidence type="ECO:0000256" key="1">
    <source>
        <dbReference type="SAM" id="MobiDB-lite"/>
    </source>
</evidence>
<sequence length="59" mass="6743">MEKDKEQPAQTKKENQDLPNIPASSEKVNSEKTVKRQIKESSKLNKDGKTDNTKNESRN</sequence>
<reference evidence="2 3" key="1">
    <citation type="submission" date="2014-01" db="EMBL/GenBank/DDBJ databases">
        <authorList>
            <consortium name="Genome Consortium for Active Teaching"/>
            <person name="Sontag T.C."/>
            <person name="Newman J.D."/>
        </authorList>
    </citation>
    <scope>NUCLEOTIDE SEQUENCE [LARGE SCALE GENOMIC DNA]</scope>
    <source>
        <strain evidence="2 3">DSM 19056</strain>
    </source>
</reference>
<comment type="caution">
    <text evidence="2">The sequence shown here is derived from an EMBL/GenBank/DDBJ whole genome shotgun (WGS) entry which is preliminary data.</text>
</comment>
<protein>
    <submittedName>
        <fullName evidence="2">Uncharacterized protein</fullName>
    </submittedName>
</protein>
<reference evidence="2 3" key="2">
    <citation type="submission" date="2017-05" db="EMBL/GenBank/DDBJ databases">
        <title>Genome of Chryseobacterium haifense.</title>
        <authorList>
            <person name="Newman J.D."/>
        </authorList>
    </citation>
    <scope>NUCLEOTIDE SEQUENCE [LARGE SCALE GENOMIC DNA]</scope>
    <source>
        <strain evidence="2 3">DSM 19056</strain>
    </source>
</reference>
<feature type="compositionally biased region" description="Basic and acidic residues" evidence="1">
    <location>
        <begin position="1"/>
        <end position="16"/>
    </location>
</feature>
<accession>A0A246BA81</accession>
<organism evidence="2 3">
    <name type="scientific">Kaistella haifensis DSM 19056</name>
    <dbReference type="NCBI Taxonomy" id="1450526"/>
    <lineage>
        <taxon>Bacteria</taxon>
        <taxon>Pseudomonadati</taxon>
        <taxon>Bacteroidota</taxon>
        <taxon>Flavobacteriia</taxon>
        <taxon>Flavobacteriales</taxon>
        <taxon>Weeksellaceae</taxon>
        <taxon>Chryseobacterium group</taxon>
        <taxon>Kaistella</taxon>
    </lineage>
</organism>
<proteinExistence type="predicted"/>